<sequence length="258" mass="28958">MFLFLVALALLFSGALLIYMYKLANQNNILEQSLAFPDFPASFGKVTIFFISDIHKRTISTDFINRVNKKVDFVIIGGDLTEKNVPMERVRENIKQLKKLGLVFFVWGNNDYEVNFHELDSLLLQHGVKILDNSSYLFESETGDKLEVIGVDDLLQNRDRLDIAFENTSKISFKILVSHYPQIVERLNDTHSVSLVLTGHTHGGQIRIFGFGPYEKGGITHLSNTTLLVSNGYGTSIVPLRLGAAPETHLITITTNNA</sequence>
<dbReference type="SUPFAM" id="SSF56300">
    <property type="entry name" value="Metallo-dependent phosphatases"/>
    <property type="match status" value="1"/>
</dbReference>
<reference evidence="2 3" key="1">
    <citation type="submission" date="2021-10" db="EMBL/GenBank/DDBJ databases">
        <authorList>
            <person name="Criscuolo A."/>
        </authorList>
    </citation>
    <scope>NUCLEOTIDE SEQUENCE [LARGE SCALE GENOMIC DNA]</scope>
    <source>
        <strain evidence="3">CIP 111883</strain>
    </source>
</reference>
<dbReference type="PANTHER" id="PTHR31302">
    <property type="entry name" value="TRANSMEMBRANE PROTEIN WITH METALLOPHOSPHOESTERASE DOMAIN-RELATED"/>
    <property type="match status" value="1"/>
</dbReference>
<keyword evidence="3" id="KW-1185">Reference proteome</keyword>
<dbReference type="InterPro" id="IPR051158">
    <property type="entry name" value="Metallophosphoesterase_sf"/>
</dbReference>
<comment type="caution">
    <text evidence="2">The sequence shown here is derived from an EMBL/GenBank/DDBJ whole genome shotgun (WGS) entry which is preliminary data.</text>
</comment>
<feature type="domain" description="Calcineurin-like phosphoesterase" evidence="1">
    <location>
        <begin position="47"/>
        <end position="203"/>
    </location>
</feature>
<proteinExistence type="predicted"/>
<dbReference type="InterPro" id="IPR004843">
    <property type="entry name" value="Calcineurin-like_PHP"/>
</dbReference>
<dbReference type="Gene3D" id="3.60.21.10">
    <property type="match status" value="1"/>
</dbReference>
<dbReference type="InterPro" id="IPR029052">
    <property type="entry name" value="Metallo-depent_PP-like"/>
</dbReference>
<dbReference type="Pfam" id="PF00149">
    <property type="entry name" value="Metallophos"/>
    <property type="match status" value="1"/>
</dbReference>
<name>A0ABN8AGX3_9BACI</name>
<accession>A0ABN8AGX3</accession>
<evidence type="ECO:0000259" key="1">
    <source>
        <dbReference type="Pfam" id="PF00149"/>
    </source>
</evidence>
<gene>
    <name evidence="2" type="primary">ypbG_2</name>
    <name evidence="2" type="ORF">BACCIP111883_04317</name>
</gene>
<dbReference type="Proteomes" id="UP000789833">
    <property type="component" value="Unassembled WGS sequence"/>
</dbReference>
<evidence type="ECO:0000313" key="3">
    <source>
        <dbReference type="Proteomes" id="UP000789833"/>
    </source>
</evidence>
<dbReference type="EMBL" id="CAKJTJ010000051">
    <property type="protein sequence ID" value="CAG9623504.1"/>
    <property type="molecule type" value="Genomic_DNA"/>
</dbReference>
<dbReference type="PANTHER" id="PTHR31302:SF32">
    <property type="entry name" value="PHOSPHOESTERASE"/>
    <property type="match status" value="1"/>
</dbReference>
<protein>
    <recommendedName>
        <fullName evidence="1">Calcineurin-like phosphoesterase domain-containing protein</fullName>
    </recommendedName>
</protein>
<organism evidence="2 3">
    <name type="scientific">Sutcliffiella rhizosphaerae</name>
    <dbReference type="NCBI Taxonomy" id="2880967"/>
    <lineage>
        <taxon>Bacteria</taxon>
        <taxon>Bacillati</taxon>
        <taxon>Bacillota</taxon>
        <taxon>Bacilli</taxon>
        <taxon>Bacillales</taxon>
        <taxon>Bacillaceae</taxon>
        <taxon>Sutcliffiella</taxon>
    </lineage>
</organism>
<evidence type="ECO:0000313" key="2">
    <source>
        <dbReference type="EMBL" id="CAG9623504.1"/>
    </source>
</evidence>